<comment type="subcellular location">
    <subcellularLocation>
        <location evidence="2">Nucleus</location>
    </subcellularLocation>
</comment>
<keyword evidence="10" id="KW-0010">Activator</keyword>
<dbReference type="Pfam" id="PF00569">
    <property type="entry name" value="ZZ"/>
    <property type="match status" value="1"/>
</dbReference>
<feature type="domain" description="CBP/p300-type HAT" evidence="19">
    <location>
        <begin position="536"/>
        <end position="924"/>
    </location>
</feature>
<dbReference type="SMART" id="SM01250">
    <property type="entry name" value="KAT11"/>
    <property type="match status" value="1"/>
</dbReference>
<dbReference type="InterPro" id="IPR043145">
    <property type="entry name" value="Znf_ZZ_sf"/>
</dbReference>
<keyword evidence="6 15" id="KW-0863">Zinc-finger</keyword>
<dbReference type="Gene3D" id="3.30.60.90">
    <property type="match status" value="1"/>
</dbReference>
<dbReference type="GO" id="GO:0005634">
    <property type="term" value="C:nucleus"/>
    <property type="evidence" value="ECO:0007669"/>
    <property type="project" value="UniProtKB-SubCell"/>
</dbReference>
<dbReference type="GO" id="GO:0003713">
    <property type="term" value="F:transcription coactivator activity"/>
    <property type="evidence" value="ECO:0007669"/>
    <property type="project" value="TreeGrafter"/>
</dbReference>
<keyword evidence="13" id="KW-0012">Acyltransferase</keyword>
<dbReference type="PROSITE" id="PS51727">
    <property type="entry name" value="CBP_P300_HAT"/>
    <property type="match status" value="1"/>
</dbReference>
<evidence type="ECO:0000259" key="18">
    <source>
        <dbReference type="PROSITE" id="PS50144"/>
    </source>
</evidence>
<keyword evidence="4" id="KW-0808">Transferase</keyword>
<dbReference type="InterPro" id="IPR013178">
    <property type="entry name" value="Histone_AcTrfase_Rtt109/CBP"/>
</dbReference>
<dbReference type="CDD" id="cd00121">
    <property type="entry name" value="MATH"/>
    <property type="match status" value="1"/>
</dbReference>
<dbReference type="InterPro" id="IPR000197">
    <property type="entry name" value="Znf_TAZ"/>
</dbReference>
<evidence type="ECO:0000256" key="2">
    <source>
        <dbReference type="ARBA" id="ARBA00004123"/>
    </source>
</evidence>
<dbReference type="SUPFAM" id="SSF49599">
    <property type="entry name" value="TRAF domain-like"/>
    <property type="match status" value="1"/>
</dbReference>
<dbReference type="SMART" id="SM00291">
    <property type="entry name" value="ZnF_ZZ"/>
    <property type="match status" value="1"/>
</dbReference>
<dbReference type="InterPro" id="IPR002083">
    <property type="entry name" value="MATH/TRAF_dom"/>
</dbReference>
<dbReference type="GO" id="GO:0005667">
    <property type="term" value="C:transcription regulator complex"/>
    <property type="evidence" value="ECO:0007669"/>
    <property type="project" value="TreeGrafter"/>
</dbReference>
<dbReference type="GO" id="GO:0004402">
    <property type="term" value="F:histone acetyltransferase activity"/>
    <property type="evidence" value="ECO:0007669"/>
    <property type="project" value="InterPro"/>
</dbReference>
<evidence type="ECO:0000256" key="9">
    <source>
        <dbReference type="ARBA" id="ARBA00023015"/>
    </source>
</evidence>
<evidence type="ECO:0000313" key="21">
    <source>
        <dbReference type="Proteomes" id="UP000316621"/>
    </source>
</evidence>
<dbReference type="SUPFAM" id="SSF57933">
    <property type="entry name" value="TAZ domain"/>
    <property type="match status" value="2"/>
</dbReference>
<dbReference type="Gramene" id="RZC63094">
    <property type="protein sequence ID" value="RZC63094"/>
    <property type="gene ID" value="C5167_024864"/>
</dbReference>
<evidence type="ECO:0000256" key="10">
    <source>
        <dbReference type="ARBA" id="ARBA00023159"/>
    </source>
</evidence>
<evidence type="ECO:0000256" key="15">
    <source>
        <dbReference type="PROSITE-ProRule" id="PRU00228"/>
    </source>
</evidence>
<organism evidence="20 21">
    <name type="scientific">Papaver somniferum</name>
    <name type="common">Opium poppy</name>
    <dbReference type="NCBI Taxonomy" id="3469"/>
    <lineage>
        <taxon>Eukaryota</taxon>
        <taxon>Viridiplantae</taxon>
        <taxon>Streptophyta</taxon>
        <taxon>Embryophyta</taxon>
        <taxon>Tracheophyta</taxon>
        <taxon>Spermatophyta</taxon>
        <taxon>Magnoliopsida</taxon>
        <taxon>Ranunculales</taxon>
        <taxon>Papaveraceae</taxon>
        <taxon>Papaveroideae</taxon>
        <taxon>Papaver</taxon>
    </lineage>
</organism>
<dbReference type="FunFam" id="3.30.60.90:FF:000022">
    <property type="entry name" value="Histone acetyltransferase of the CBP family 12"/>
    <property type="match status" value="1"/>
</dbReference>
<dbReference type="Gene3D" id="2.60.210.10">
    <property type="entry name" value="Apoptosis, Tumor Necrosis Factor Receptor Associated Protein 2, Chain A"/>
    <property type="match status" value="1"/>
</dbReference>
<protein>
    <recommendedName>
        <fullName evidence="3">histone acetyltransferase</fullName>
        <ecNumber evidence="3">2.3.1.48</ecNumber>
    </recommendedName>
</protein>
<dbReference type="SMART" id="SM00061">
    <property type="entry name" value="MATH"/>
    <property type="match status" value="1"/>
</dbReference>
<evidence type="ECO:0000256" key="7">
    <source>
        <dbReference type="ARBA" id="ARBA00022833"/>
    </source>
</evidence>
<gene>
    <name evidence="20" type="ORF">C5167_024864</name>
</gene>
<evidence type="ECO:0000256" key="1">
    <source>
        <dbReference type="ARBA" id="ARBA00002581"/>
    </source>
</evidence>
<dbReference type="Gene3D" id="1.20.1020.10">
    <property type="entry name" value="TAZ domain"/>
    <property type="match status" value="2"/>
</dbReference>
<keyword evidence="9" id="KW-0805">Transcription regulation</keyword>
<dbReference type="STRING" id="3469.A0A4Y7JPS0"/>
<evidence type="ECO:0000256" key="6">
    <source>
        <dbReference type="ARBA" id="ARBA00022771"/>
    </source>
</evidence>
<dbReference type="Pfam" id="PF02135">
    <property type="entry name" value="zf-TAZ"/>
    <property type="match status" value="1"/>
</dbReference>
<dbReference type="PROSITE" id="PS50134">
    <property type="entry name" value="ZF_TAZ"/>
    <property type="match status" value="1"/>
</dbReference>
<evidence type="ECO:0000256" key="11">
    <source>
        <dbReference type="ARBA" id="ARBA00023163"/>
    </source>
</evidence>
<keyword evidence="8" id="KW-0156">Chromatin regulator</keyword>
<name>A0A4Y7JPS0_PAPSO</name>
<keyword evidence="7" id="KW-0862">Zinc</keyword>
<evidence type="ECO:0000313" key="20">
    <source>
        <dbReference type="EMBL" id="RZC63094.1"/>
    </source>
</evidence>
<dbReference type="InterPro" id="IPR013083">
    <property type="entry name" value="Znf_RING/FYVE/PHD"/>
</dbReference>
<sequence>NRDVHDLLVHAFQCELPDCQDSDCIKVKELYGSSIQSHDYGYRCNAFAYGCCDLCAKMWYFLKLHARNCKKEFCYVPRCSYLKDSMKLVQPMRSCYLQQAAAMEMIRQRAAEENQRQMLVYQASLQPFQTPIAGSSNYVGTQLNPNIPNSRATLIKKQKNLFEDSKKILSADRDIPELLLHAFQCEFPECQDPDCLKVKELYRNGIKSHGIKCTRFFFGSFYPISHDINISNRNSKWISPIQDYRLFIVKRLRIGKHIASDTFKVGGYAWAIYFFPDGKCLEDNAAGHVSLFIALVSEGTDVRALFELKLLDQSGKQMHKVHCHFGGRTLENGPHTLKYRGSMWGYKRFLKRTTLETSGYLKDDCLSVHCKVGVVKSHTEGSKIYSMSVPPSDCQHFGELLESGKETEEISTDSLHLSFVKESQRLENTQQPMENSMSENSCQLCGAKELTYEPSPISNEARDFTSVPAVPKTRLQKKKNNEEIDEWWIQRGTCKHWQHQICALFNGRRNVGRQQKYTCASCYKGEVRNPLQRTAVLGAKDLPKSILSDHIEQRLFKCLMQEKQERAKFHGKSTDEIPGAESLIVRVVSSVDKMLVVNPHFHEIFQQEYYPSEFPYKSKVILLFQEIEGIEVCLFGIYVQEFGSECHNPNQRAVHISCMDSVKYFKPEIRTVSGEALSTFVYHQILGDEYIFHCHPEFQKMPKSDKLREWFWAMLRKASKENIVVDLTNLYDHFLISTGECKAKLTASRLPYFNDYFWRGAADDIINQLQQEYAQNDLSANGSKDVLMRRLSDTIRPMKGDFIVVHLQHSCNHCRELMVSGNRWVCTGCSKFQLCDKCYGVEQKLEDGYKHPTNSKDKHVFHPVEVRGVAQDTKDKDEIIESEFFDTRESFLSLCRRDDYQFDTLRREKYSSMMVLYHLHNPTSVAFLTACNMCQQDITAGQGWSCGICPYDLKYMLDLLVHTSQCRYPQCHYRSCFKVKGVFRHGNQCKRRASGGCIQCKKMWYLLQIHAQNCKTKSECHVPRCRDLKAHLKKLQEQSDTRRRAAVMDMIRQQATEGVLDKMGHLSVAVEAPMVDTMTEEDYYAADVVDKMGHFSITEAALDTVDEQQHSLPVPEVVLDSMDEHQSVDDEWICI</sequence>
<dbReference type="PANTHER" id="PTHR13808:SF1">
    <property type="entry name" value="HISTONE ACETYLTRANSFERASE"/>
    <property type="match status" value="1"/>
</dbReference>
<comment type="function">
    <text evidence="1">Acetyltransferase enzyme. Acetylates histones, giving a specific tag for transcriptional activation.</text>
</comment>
<evidence type="ECO:0000256" key="3">
    <source>
        <dbReference type="ARBA" id="ARBA00013184"/>
    </source>
</evidence>
<dbReference type="InterPro" id="IPR031162">
    <property type="entry name" value="CBP_P300_HAT"/>
</dbReference>
<evidence type="ECO:0000256" key="14">
    <source>
        <dbReference type="ARBA" id="ARBA00048017"/>
    </source>
</evidence>
<dbReference type="InterPro" id="IPR035898">
    <property type="entry name" value="TAZ_dom_sf"/>
</dbReference>
<keyword evidence="21" id="KW-1185">Reference proteome</keyword>
<dbReference type="Pfam" id="PF22486">
    <property type="entry name" value="MATH_2"/>
    <property type="match status" value="1"/>
</dbReference>
<evidence type="ECO:0000256" key="12">
    <source>
        <dbReference type="ARBA" id="ARBA00023242"/>
    </source>
</evidence>
<dbReference type="PROSITE" id="PS50135">
    <property type="entry name" value="ZF_ZZ_2"/>
    <property type="match status" value="1"/>
</dbReference>
<dbReference type="PANTHER" id="PTHR13808">
    <property type="entry name" value="CBP/P300-RELATED"/>
    <property type="match status" value="1"/>
</dbReference>
<evidence type="ECO:0000256" key="5">
    <source>
        <dbReference type="ARBA" id="ARBA00022723"/>
    </source>
</evidence>
<evidence type="ECO:0000256" key="4">
    <source>
        <dbReference type="ARBA" id="ARBA00022679"/>
    </source>
</evidence>
<dbReference type="EC" id="2.3.1.48" evidence="3"/>
<evidence type="ECO:0000259" key="19">
    <source>
        <dbReference type="PROSITE" id="PS51727"/>
    </source>
</evidence>
<dbReference type="GO" id="GO:0008270">
    <property type="term" value="F:zinc ion binding"/>
    <property type="evidence" value="ECO:0007669"/>
    <property type="project" value="UniProtKB-KW"/>
</dbReference>
<dbReference type="Proteomes" id="UP000316621">
    <property type="component" value="Chromosome 5"/>
</dbReference>
<dbReference type="SMART" id="SM00551">
    <property type="entry name" value="ZnF_TAZ"/>
    <property type="match status" value="2"/>
</dbReference>
<accession>A0A4Y7JPS0</accession>
<dbReference type="SUPFAM" id="SSF57850">
    <property type="entry name" value="RING/U-box"/>
    <property type="match status" value="2"/>
</dbReference>
<keyword evidence="5" id="KW-0479">Metal-binding</keyword>
<proteinExistence type="predicted"/>
<dbReference type="Gene3D" id="3.30.40.10">
    <property type="entry name" value="Zinc/RING finger domain, C3HC4 (zinc finger)"/>
    <property type="match status" value="1"/>
</dbReference>
<dbReference type="PROSITE" id="PS50144">
    <property type="entry name" value="MATH"/>
    <property type="match status" value="1"/>
</dbReference>
<comment type="catalytic activity">
    <reaction evidence="14">
        <text>L-lysyl-[protein] + acetyl-CoA = N(6)-acetyl-L-lysyl-[protein] + CoA + H(+)</text>
        <dbReference type="Rhea" id="RHEA:45948"/>
        <dbReference type="Rhea" id="RHEA-COMP:9752"/>
        <dbReference type="Rhea" id="RHEA-COMP:10731"/>
        <dbReference type="ChEBI" id="CHEBI:15378"/>
        <dbReference type="ChEBI" id="CHEBI:29969"/>
        <dbReference type="ChEBI" id="CHEBI:57287"/>
        <dbReference type="ChEBI" id="CHEBI:57288"/>
        <dbReference type="ChEBI" id="CHEBI:61930"/>
        <dbReference type="EC" id="2.3.1.48"/>
    </reaction>
</comment>
<dbReference type="InterPro" id="IPR008974">
    <property type="entry name" value="TRAF-like"/>
</dbReference>
<dbReference type="GO" id="GO:0045944">
    <property type="term" value="P:positive regulation of transcription by RNA polymerase II"/>
    <property type="evidence" value="ECO:0007669"/>
    <property type="project" value="TreeGrafter"/>
</dbReference>
<dbReference type="GO" id="GO:0000123">
    <property type="term" value="C:histone acetyltransferase complex"/>
    <property type="evidence" value="ECO:0007669"/>
    <property type="project" value="TreeGrafter"/>
</dbReference>
<keyword evidence="12" id="KW-0539">Nucleus</keyword>
<evidence type="ECO:0000259" key="17">
    <source>
        <dbReference type="PROSITE" id="PS50135"/>
    </source>
</evidence>
<feature type="domain" description="TAZ-type" evidence="16">
    <location>
        <begin position="946"/>
        <end position="1028"/>
    </location>
</feature>
<evidence type="ECO:0000256" key="13">
    <source>
        <dbReference type="ARBA" id="ARBA00023315"/>
    </source>
</evidence>
<dbReference type="EMBL" id="CM010719">
    <property type="protein sequence ID" value="RZC63094.1"/>
    <property type="molecule type" value="Genomic_DNA"/>
</dbReference>
<dbReference type="GO" id="GO:0031490">
    <property type="term" value="F:chromatin DNA binding"/>
    <property type="evidence" value="ECO:0007669"/>
    <property type="project" value="TreeGrafter"/>
</dbReference>
<feature type="non-terminal residue" evidence="20">
    <location>
        <position position="1"/>
    </location>
</feature>
<dbReference type="Pfam" id="PF08214">
    <property type="entry name" value="HAT_KAT11"/>
    <property type="match status" value="1"/>
</dbReference>
<dbReference type="InterPro" id="IPR000433">
    <property type="entry name" value="Znf_ZZ"/>
</dbReference>
<evidence type="ECO:0000256" key="8">
    <source>
        <dbReference type="ARBA" id="ARBA00022853"/>
    </source>
</evidence>
<feature type="domain" description="ZZ-type" evidence="17">
    <location>
        <begin position="806"/>
        <end position="869"/>
    </location>
</feature>
<evidence type="ECO:0000259" key="16">
    <source>
        <dbReference type="PROSITE" id="PS50134"/>
    </source>
</evidence>
<feature type="domain" description="MATH" evidence="18">
    <location>
        <begin position="234"/>
        <end position="372"/>
    </location>
</feature>
<reference evidence="20 21" key="1">
    <citation type="journal article" date="2018" name="Science">
        <title>The opium poppy genome and morphinan production.</title>
        <authorList>
            <person name="Guo L."/>
            <person name="Winzer T."/>
            <person name="Yang X."/>
            <person name="Li Y."/>
            <person name="Ning Z."/>
            <person name="He Z."/>
            <person name="Teodor R."/>
            <person name="Lu Y."/>
            <person name="Bowser T.A."/>
            <person name="Graham I.A."/>
            <person name="Ye K."/>
        </authorList>
    </citation>
    <scope>NUCLEOTIDE SEQUENCE [LARGE SCALE GENOMIC DNA]</scope>
    <source>
        <strain evidence="21">cv. HN1</strain>
        <tissue evidence="20">Leaves</tissue>
    </source>
</reference>
<dbReference type="AlphaFoldDB" id="A0A4Y7JPS0"/>
<keyword evidence="11" id="KW-0804">Transcription</keyword>